<evidence type="ECO:0000259" key="3">
    <source>
        <dbReference type="Pfam" id="PF01757"/>
    </source>
</evidence>
<gene>
    <name evidence="4" type="ORF">FNH13_01695</name>
</gene>
<dbReference type="AlphaFoldDB" id="A0A516G6N4"/>
<dbReference type="GO" id="GO:0016020">
    <property type="term" value="C:membrane"/>
    <property type="evidence" value="ECO:0007669"/>
    <property type="project" value="TreeGrafter"/>
</dbReference>
<feature type="transmembrane region" description="Helical" evidence="2">
    <location>
        <begin position="261"/>
        <end position="285"/>
    </location>
</feature>
<feature type="region of interest" description="Disordered" evidence="1">
    <location>
        <begin position="1"/>
        <end position="24"/>
    </location>
</feature>
<dbReference type="InterPro" id="IPR002656">
    <property type="entry name" value="Acyl_transf_3_dom"/>
</dbReference>
<proteinExistence type="predicted"/>
<reference evidence="4 5" key="1">
    <citation type="submission" date="2019-07" db="EMBL/GenBank/DDBJ databases">
        <title>complete genome sequencing of Ornithinimicrobium sp. H23M54.</title>
        <authorList>
            <person name="Bae J.-W."/>
            <person name="Lee S.-Y."/>
        </authorList>
    </citation>
    <scope>NUCLEOTIDE SEQUENCE [LARGE SCALE GENOMIC DNA]</scope>
    <source>
        <strain evidence="4 5">H23M54</strain>
    </source>
</reference>
<sequence length="402" mass="44522">MTAPLRRGFPDATPDARDATTPADPFGLRRRFGALDGLRAIGALMVVLTHVSAHTATSFTEPFGGILSRFDAGVALFFVISGFLLYRPYVAARLTGTPSPDIRGYLWRRALRVLPVLWLAVAGVWVFFDHGTPASLYLRHAALIHIYWPENWVLGLTQMWSLAVEAAFYVALPLLAWLLVRTARDPLAFVRRSLLVLVLLVLASPVWVYVVTVLDHATAPQWLPAYLGWFAVGMALVTWQQARCLGILPSSWLDGWARQPVTLWLCALAVLVIAATPVAGSRGLAAAVPAEAAFKNLIYAVFALLMVLPCIAALRGHEDPSAVRVLSRGVGRWLGDISYGIFAYHLLILELVGPVVGHENFTGGFWRLLLPTLLITIPVAWVSYRYIERPLMQWGRRVYPRR</sequence>
<feature type="transmembrane region" description="Helical" evidence="2">
    <location>
        <begin position="110"/>
        <end position="128"/>
    </location>
</feature>
<keyword evidence="4" id="KW-0012">Acyltransferase</keyword>
<feature type="domain" description="Acyltransferase 3" evidence="3">
    <location>
        <begin position="34"/>
        <end position="384"/>
    </location>
</feature>
<dbReference type="Pfam" id="PF01757">
    <property type="entry name" value="Acyl_transf_3"/>
    <property type="match status" value="1"/>
</dbReference>
<organism evidence="4 5">
    <name type="scientific">Ornithinimicrobium ciconiae</name>
    <dbReference type="NCBI Taxonomy" id="2594265"/>
    <lineage>
        <taxon>Bacteria</taxon>
        <taxon>Bacillati</taxon>
        <taxon>Actinomycetota</taxon>
        <taxon>Actinomycetes</taxon>
        <taxon>Micrococcales</taxon>
        <taxon>Ornithinimicrobiaceae</taxon>
        <taxon>Ornithinimicrobium</taxon>
    </lineage>
</organism>
<feature type="transmembrane region" description="Helical" evidence="2">
    <location>
        <begin position="192"/>
        <end position="210"/>
    </location>
</feature>
<dbReference type="PANTHER" id="PTHR23028:SF53">
    <property type="entry name" value="ACYL_TRANSF_3 DOMAIN-CONTAINING PROTEIN"/>
    <property type="match status" value="1"/>
</dbReference>
<protein>
    <submittedName>
        <fullName evidence="4">Acyltransferase</fullName>
    </submittedName>
</protein>
<dbReference type="InterPro" id="IPR050879">
    <property type="entry name" value="Acyltransferase_3"/>
</dbReference>
<evidence type="ECO:0000313" key="5">
    <source>
        <dbReference type="Proteomes" id="UP000315395"/>
    </source>
</evidence>
<feature type="transmembrane region" description="Helical" evidence="2">
    <location>
        <begin position="368"/>
        <end position="387"/>
    </location>
</feature>
<feature type="transmembrane region" description="Helical" evidence="2">
    <location>
        <begin position="337"/>
        <end position="356"/>
    </location>
</feature>
<feature type="transmembrane region" description="Helical" evidence="2">
    <location>
        <begin position="222"/>
        <end position="240"/>
    </location>
</feature>
<feature type="transmembrane region" description="Helical" evidence="2">
    <location>
        <begin position="72"/>
        <end position="89"/>
    </location>
</feature>
<dbReference type="PANTHER" id="PTHR23028">
    <property type="entry name" value="ACETYLTRANSFERASE"/>
    <property type="match status" value="1"/>
</dbReference>
<dbReference type="Proteomes" id="UP000315395">
    <property type="component" value="Chromosome"/>
</dbReference>
<keyword evidence="2" id="KW-0472">Membrane</keyword>
<dbReference type="EMBL" id="CP041616">
    <property type="protein sequence ID" value="QDO87194.1"/>
    <property type="molecule type" value="Genomic_DNA"/>
</dbReference>
<dbReference type="OrthoDB" id="5242306at2"/>
<keyword evidence="5" id="KW-1185">Reference proteome</keyword>
<feature type="transmembrane region" description="Helical" evidence="2">
    <location>
        <begin position="38"/>
        <end position="60"/>
    </location>
</feature>
<accession>A0A516G6N4</accession>
<evidence type="ECO:0000313" key="4">
    <source>
        <dbReference type="EMBL" id="QDO87194.1"/>
    </source>
</evidence>
<feature type="transmembrane region" description="Helical" evidence="2">
    <location>
        <begin position="159"/>
        <end position="180"/>
    </location>
</feature>
<feature type="transmembrane region" description="Helical" evidence="2">
    <location>
        <begin position="297"/>
        <end position="316"/>
    </location>
</feature>
<dbReference type="KEGG" id="orz:FNH13_01695"/>
<keyword evidence="4" id="KW-0808">Transferase</keyword>
<keyword evidence="2" id="KW-1133">Transmembrane helix</keyword>
<keyword evidence="2" id="KW-0812">Transmembrane</keyword>
<dbReference type="GO" id="GO:0009103">
    <property type="term" value="P:lipopolysaccharide biosynthetic process"/>
    <property type="evidence" value="ECO:0007669"/>
    <property type="project" value="TreeGrafter"/>
</dbReference>
<dbReference type="GO" id="GO:0016747">
    <property type="term" value="F:acyltransferase activity, transferring groups other than amino-acyl groups"/>
    <property type="evidence" value="ECO:0007669"/>
    <property type="project" value="InterPro"/>
</dbReference>
<name>A0A516G6N4_9MICO</name>
<evidence type="ECO:0000256" key="2">
    <source>
        <dbReference type="SAM" id="Phobius"/>
    </source>
</evidence>
<dbReference type="RefSeq" id="WP_143781852.1">
    <property type="nucleotide sequence ID" value="NZ_CP041616.1"/>
</dbReference>
<evidence type="ECO:0000256" key="1">
    <source>
        <dbReference type="SAM" id="MobiDB-lite"/>
    </source>
</evidence>